<proteinExistence type="inferred from homology"/>
<dbReference type="EC" id="2.7.7.38" evidence="5"/>
<dbReference type="GO" id="GO:0033468">
    <property type="term" value="P:CMP-keto-3-deoxy-D-manno-octulosonic acid biosynthetic process"/>
    <property type="evidence" value="ECO:0007669"/>
    <property type="project" value="UniProtKB-UniRule"/>
</dbReference>
<dbReference type="NCBIfam" id="TIGR00466">
    <property type="entry name" value="kdsB"/>
    <property type="match status" value="1"/>
</dbReference>
<dbReference type="InterPro" id="IPR004528">
    <property type="entry name" value="KdsB"/>
</dbReference>
<dbReference type="UniPathway" id="UPA00358">
    <property type="reaction ID" value="UER00476"/>
</dbReference>
<dbReference type="UniPathway" id="UPA00030"/>
<dbReference type="GO" id="GO:0005829">
    <property type="term" value="C:cytosol"/>
    <property type="evidence" value="ECO:0007669"/>
    <property type="project" value="TreeGrafter"/>
</dbReference>
<sequence length="244" mass="27491">MTIAIIPSRYASKRFNGKPLALVAGKPMIQRVYEQAIQAGSIDRVMVATDNEQIFDTVTAFGGEAIMTQGDLRSGTDRVWNACRQLPLEPDEVIINIQGDQPIFSPECLDQLTAPFDTDKTLGMSTLAIEITDPRDLTDPSAVKVTLNQKGFALYFSRSQIPFPRDGKSQIPFYRHLGFYAYRKSFLEMFTKLGKSPLEETEKLEQLRVLEYGYDIKVVITTYDSPSVDTPDDIDRIEAKFFTP</sequence>
<dbReference type="AlphaFoldDB" id="C0QBR6"/>
<dbReference type="InterPro" id="IPR029044">
    <property type="entry name" value="Nucleotide-diphossugar_trans"/>
</dbReference>
<dbReference type="EMBL" id="CP001087">
    <property type="protein sequence ID" value="ACN14928.1"/>
    <property type="molecule type" value="Genomic_DNA"/>
</dbReference>
<dbReference type="STRING" id="177437.HRM2_18260"/>
<comment type="catalytic activity">
    <reaction evidence="5">
        <text>3-deoxy-alpha-D-manno-oct-2-ulosonate + CTP = CMP-3-deoxy-beta-D-manno-octulosonate + diphosphate</text>
        <dbReference type="Rhea" id="RHEA:23448"/>
        <dbReference type="ChEBI" id="CHEBI:33019"/>
        <dbReference type="ChEBI" id="CHEBI:37563"/>
        <dbReference type="ChEBI" id="CHEBI:85986"/>
        <dbReference type="ChEBI" id="CHEBI:85987"/>
        <dbReference type="EC" id="2.7.7.38"/>
    </reaction>
</comment>
<accession>C0QBR6</accession>
<keyword evidence="5" id="KW-0963">Cytoplasm</keyword>
<dbReference type="OrthoDB" id="9815559at2"/>
<keyword evidence="7" id="KW-1185">Reference proteome</keyword>
<dbReference type="RefSeq" id="WP_015903714.1">
    <property type="nucleotide sequence ID" value="NC_012108.1"/>
</dbReference>
<evidence type="ECO:0000256" key="3">
    <source>
        <dbReference type="ARBA" id="ARBA00022695"/>
    </source>
</evidence>
<gene>
    <name evidence="5 6" type="primary">kdsB</name>
    <name evidence="6" type="ordered locus">HRM2_18260</name>
</gene>
<dbReference type="NCBIfam" id="NF009905">
    <property type="entry name" value="PRK13368.1"/>
    <property type="match status" value="1"/>
</dbReference>
<protein>
    <recommendedName>
        <fullName evidence="5">3-deoxy-manno-octulosonate cytidylyltransferase</fullName>
        <ecNumber evidence="5">2.7.7.38</ecNumber>
    </recommendedName>
    <alternativeName>
        <fullName evidence="5">CMP-2-keto-3-deoxyoctulosonic acid synthase</fullName>
        <shortName evidence="5">CKS</shortName>
        <shortName evidence="5">CMP-KDO synthase</shortName>
    </alternativeName>
</protein>
<keyword evidence="2 5" id="KW-0808">Transferase</keyword>
<evidence type="ECO:0000313" key="6">
    <source>
        <dbReference type="EMBL" id="ACN14928.1"/>
    </source>
</evidence>
<keyword evidence="4 5" id="KW-0448">Lipopolysaccharide biosynthesis</keyword>
<dbReference type="FunFam" id="3.90.550.10:FF:000011">
    <property type="entry name" value="3-deoxy-manno-octulosonate cytidylyltransferase"/>
    <property type="match status" value="1"/>
</dbReference>
<dbReference type="NCBIfam" id="NF003952">
    <property type="entry name" value="PRK05450.1-5"/>
    <property type="match status" value="1"/>
</dbReference>
<comment type="subcellular location">
    <subcellularLocation>
        <location evidence="5">Cytoplasm</location>
    </subcellularLocation>
    <subcellularLocation>
        <location evidence="1">Membrane</location>
    </subcellularLocation>
</comment>
<comment type="function">
    <text evidence="5">Activates KDO (a required 8-carbon sugar) for incorporation into bacterial lipopolysaccharide in Gram-negative bacteria.</text>
</comment>
<evidence type="ECO:0000256" key="2">
    <source>
        <dbReference type="ARBA" id="ARBA00022679"/>
    </source>
</evidence>
<evidence type="ECO:0000256" key="5">
    <source>
        <dbReference type="HAMAP-Rule" id="MF_00057"/>
    </source>
</evidence>
<dbReference type="PANTHER" id="PTHR42866">
    <property type="entry name" value="3-DEOXY-MANNO-OCTULOSONATE CYTIDYLYLTRANSFERASE"/>
    <property type="match status" value="1"/>
</dbReference>
<dbReference type="KEGG" id="dat:HRM2_18260"/>
<keyword evidence="3 5" id="KW-0548">Nucleotidyltransferase</keyword>
<comment type="pathway">
    <text evidence="5">Nucleotide-sugar biosynthesis; CMP-3-deoxy-D-manno-octulosonate biosynthesis; CMP-3-deoxy-D-manno-octulosonate from 3-deoxy-D-manno-octulosonate and CTP: step 1/1.</text>
</comment>
<dbReference type="GO" id="GO:0009103">
    <property type="term" value="P:lipopolysaccharide biosynthetic process"/>
    <property type="evidence" value="ECO:0007669"/>
    <property type="project" value="UniProtKB-UniRule"/>
</dbReference>
<dbReference type="GO" id="GO:0008690">
    <property type="term" value="F:3-deoxy-manno-octulosonate cytidylyltransferase activity"/>
    <property type="evidence" value="ECO:0007669"/>
    <property type="project" value="UniProtKB-UniRule"/>
</dbReference>
<evidence type="ECO:0000313" key="7">
    <source>
        <dbReference type="Proteomes" id="UP000000442"/>
    </source>
</evidence>
<dbReference type="SUPFAM" id="SSF53448">
    <property type="entry name" value="Nucleotide-diphospho-sugar transferases"/>
    <property type="match status" value="1"/>
</dbReference>
<dbReference type="Gene3D" id="3.90.550.10">
    <property type="entry name" value="Spore Coat Polysaccharide Biosynthesis Protein SpsA, Chain A"/>
    <property type="match status" value="1"/>
</dbReference>
<dbReference type="eggNOG" id="COG1212">
    <property type="taxonomic scope" value="Bacteria"/>
</dbReference>
<dbReference type="Pfam" id="PF02348">
    <property type="entry name" value="CTP_transf_3"/>
    <property type="match status" value="1"/>
</dbReference>
<organism evidence="6 7">
    <name type="scientific">Desulforapulum autotrophicum (strain ATCC 43914 / DSM 3382 / VKM B-1955 / HRM2)</name>
    <name type="common">Desulfobacterium autotrophicum</name>
    <dbReference type="NCBI Taxonomy" id="177437"/>
    <lineage>
        <taxon>Bacteria</taxon>
        <taxon>Pseudomonadati</taxon>
        <taxon>Thermodesulfobacteriota</taxon>
        <taxon>Desulfobacteria</taxon>
        <taxon>Desulfobacterales</taxon>
        <taxon>Desulfobacteraceae</taxon>
        <taxon>Desulforapulum</taxon>
    </lineage>
</organism>
<dbReference type="CDD" id="cd02517">
    <property type="entry name" value="CMP-KDO-Synthetase"/>
    <property type="match status" value="1"/>
</dbReference>
<dbReference type="Proteomes" id="UP000000442">
    <property type="component" value="Chromosome"/>
</dbReference>
<dbReference type="NCBIfam" id="NF003950">
    <property type="entry name" value="PRK05450.1-3"/>
    <property type="match status" value="1"/>
</dbReference>
<evidence type="ECO:0000256" key="1">
    <source>
        <dbReference type="ARBA" id="ARBA00004370"/>
    </source>
</evidence>
<dbReference type="HOGENOM" id="CLU_065038_0_1_7"/>
<comment type="similarity">
    <text evidence="5">Belongs to the KdsB family.</text>
</comment>
<dbReference type="GO" id="GO:0016020">
    <property type="term" value="C:membrane"/>
    <property type="evidence" value="ECO:0007669"/>
    <property type="project" value="UniProtKB-SubCell"/>
</dbReference>
<reference evidence="6 7" key="1">
    <citation type="journal article" date="2009" name="Environ. Microbiol.">
        <title>Genome sequence of Desulfobacterium autotrophicum HRM2, a marine sulfate reducer oxidizing organic carbon completely to carbon dioxide.</title>
        <authorList>
            <person name="Strittmatter A.W."/>
            <person name="Liesegang H."/>
            <person name="Rabus R."/>
            <person name="Decker I."/>
            <person name="Amann J."/>
            <person name="Andres S."/>
            <person name="Henne A."/>
            <person name="Fricke W.F."/>
            <person name="Martinez-Arias R."/>
            <person name="Bartels D."/>
            <person name="Goesmann A."/>
            <person name="Krause L."/>
            <person name="Puehler A."/>
            <person name="Klenk H.P."/>
            <person name="Richter M."/>
            <person name="Schuler M."/>
            <person name="Gloeckner F.O."/>
            <person name="Meyerdierks A."/>
            <person name="Gottschalk G."/>
            <person name="Amann R."/>
        </authorList>
    </citation>
    <scope>NUCLEOTIDE SEQUENCE [LARGE SCALE GENOMIC DNA]</scope>
    <source>
        <strain evidence="7">ATCC 43914 / DSM 3382 / HRM2</strain>
    </source>
</reference>
<evidence type="ECO:0000256" key="4">
    <source>
        <dbReference type="ARBA" id="ARBA00022985"/>
    </source>
</evidence>
<dbReference type="HAMAP" id="MF_00057">
    <property type="entry name" value="KdsB"/>
    <property type="match status" value="1"/>
</dbReference>
<name>C0QBR6_DESAH</name>
<dbReference type="PANTHER" id="PTHR42866:SF2">
    <property type="entry name" value="3-DEOXY-MANNO-OCTULOSONATE CYTIDYLYLTRANSFERASE, MITOCHONDRIAL"/>
    <property type="match status" value="1"/>
</dbReference>
<comment type="pathway">
    <text evidence="5">Bacterial outer membrane biogenesis; lipopolysaccharide biosynthesis.</text>
</comment>
<dbReference type="InterPro" id="IPR003329">
    <property type="entry name" value="Cytidylyl_trans"/>
</dbReference>